<dbReference type="AlphaFoldDB" id="F2JYB7"/>
<organism evidence="2 3">
    <name type="scientific">Marinomonas mediterranea (strain ATCC 700492 / JCM 21426 / NBRC 103028 / MMB-1)</name>
    <dbReference type="NCBI Taxonomy" id="717774"/>
    <lineage>
        <taxon>Bacteria</taxon>
        <taxon>Pseudomonadati</taxon>
        <taxon>Pseudomonadota</taxon>
        <taxon>Gammaproteobacteria</taxon>
        <taxon>Oceanospirillales</taxon>
        <taxon>Oceanospirillaceae</taxon>
        <taxon>Marinomonas</taxon>
    </lineage>
</organism>
<dbReference type="PATRIC" id="fig|717774.3.peg.2805"/>
<evidence type="ECO:0000313" key="2">
    <source>
        <dbReference type="EMBL" id="ADZ91948.1"/>
    </source>
</evidence>
<keyword evidence="3" id="KW-1185">Reference proteome</keyword>
<dbReference type="OrthoDB" id="5894713at2"/>
<feature type="region of interest" description="Disordered" evidence="1">
    <location>
        <begin position="221"/>
        <end position="267"/>
    </location>
</feature>
<feature type="compositionally biased region" description="Polar residues" evidence="1">
    <location>
        <begin position="223"/>
        <end position="238"/>
    </location>
</feature>
<sequence>MKTHHTTSGNITTPTSSNEKEKARRLGIKQLADLSTPIDIKTMMSSVDAVLEQAMQSINTSLQLTTQQVDEARQRLMQDHPSLQSIYQTEQDEPSDHQRSNSVAMHNMQEQTLESVDSIYGNAKKRLASFQSAVETSEQNDMNKLRGLDKELDKESEALEQKYQEQIQSSVLSYQNKVASQHDTKNAAVQKKQEALTHSALLMQQKLVAQQQSYEQQVLSQSGQALETESQAAQQQLDNAKDSAQEMMETTQSSIESNHDPIEQDLDEAKALLDNIKEVKK</sequence>
<feature type="region of interest" description="Disordered" evidence="1">
    <location>
        <begin position="1"/>
        <end position="23"/>
    </location>
</feature>
<name>F2JYB7_MARM1</name>
<proteinExistence type="predicted"/>
<dbReference type="KEGG" id="mme:Marme_2718"/>
<accession>F2JYB7</accession>
<protein>
    <submittedName>
        <fullName evidence="2">Uncharacterized protein</fullName>
    </submittedName>
</protein>
<feature type="compositionally biased region" description="Basic and acidic residues" evidence="1">
    <location>
        <begin position="257"/>
        <end position="267"/>
    </location>
</feature>
<feature type="compositionally biased region" description="Polar residues" evidence="1">
    <location>
        <begin position="1"/>
        <end position="17"/>
    </location>
</feature>
<gene>
    <name evidence="2" type="ordered locus">Marme_2718</name>
</gene>
<dbReference type="RefSeq" id="WP_013661851.1">
    <property type="nucleotide sequence ID" value="NC_015276.1"/>
</dbReference>
<evidence type="ECO:0000256" key="1">
    <source>
        <dbReference type="SAM" id="MobiDB-lite"/>
    </source>
</evidence>
<reference evidence="2 3" key="1">
    <citation type="journal article" date="2012" name="Stand. Genomic Sci.">
        <title>Complete genome sequence of the melanogenic marine bacterium Marinomonas mediterranea type strain (MMB-1(T)).</title>
        <authorList>
            <person name="Lucas-Elio P."/>
            <person name="Goodwin L."/>
            <person name="Woyke T."/>
            <person name="Pitluck S."/>
            <person name="Nolan M."/>
            <person name="Kyrpides N.C."/>
            <person name="Detter J.C."/>
            <person name="Copeland A."/>
            <person name="Teshima H."/>
            <person name="Bruce D."/>
            <person name="Detter C."/>
            <person name="Tapia R."/>
            <person name="Han S."/>
            <person name="Land M.L."/>
            <person name="Ivanova N."/>
            <person name="Mikhailova N."/>
            <person name="Johnston A.W."/>
            <person name="Sanchez-Amat A."/>
        </authorList>
    </citation>
    <scope>NUCLEOTIDE SEQUENCE [LARGE SCALE GENOMIC DNA]</scope>
    <source>
        <strain evidence="3">ATCC 700492 / JCM 21426 / NBRC 103028 / MMB-1</strain>
    </source>
</reference>
<dbReference type="EMBL" id="CP002583">
    <property type="protein sequence ID" value="ADZ91948.1"/>
    <property type="molecule type" value="Genomic_DNA"/>
</dbReference>
<dbReference type="Proteomes" id="UP000001062">
    <property type="component" value="Chromosome"/>
</dbReference>
<dbReference type="HOGENOM" id="CLU_989722_0_0_6"/>
<dbReference type="STRING" id="717774.Marme_2718"/>
<evidence type="ECO:0000313" key="3">
    <source>
        <dbReference type="Proteomes" id="UP000001062"/>
    </source>
</evidence>